<reference evidence="2" key="1">
    <citation type="submission" date="2018-05" db="EMBL/GenBank/DDBJ databases">
        <authorList>
            <person name="Lanie J.A."/>
            <person name="Ng W.-L."/>
            <person name="Kazmierczak K.M."/>
            <person name="Andrzejewski T.M."/>
            <person name="Davidsen T.M."/>
            <person name="Wayne K.J."/>
            <person name="Tettelin H."/>
            <person name="Glass J.I."/>
            <person name="Rusch D."/>
            <person name="Podicherti R."/>
            <person name="Tsui H.-C.T."/>
            <person name="Winkler M.E."/>
        </authorList>
    </citation>
    <scope>NUCLEOTIDE SEQUENCE</scope>
</reference>
<evidence type="ECO:0008006" key="3">
    <source>
        <dbReference type="Google" id="ProtNLM"/>
    </source>
</evidence>
<feature type="non-terminal residue" evidence="2">
    <location>
        <position position="1"/>
    </location>
</feature>
<accession>A0A382DEC7</accession>
<protein>
    <recommendedName>
        <fullName evidence="3">ABC-2 type transporter domain-containing protein</fullName>
    </recommendedName>
</protein>
<dbReference type="EMBL" id="UINC01039012">
    <property type="protein sequence ID" value="SVB36866.1"/>
    <property type="molecule type" value="Genomic_DNA"/>
</dbReference>
<dbReference type="AlphaFoldDB" id="A0A382DEC7"/>
<feature type="transmembrane region" description="Helical" evidence="1">
    <location>
        <begin position="236"/>
        <end position="255"/>
    </location>
</feature>
<keyword evidence="1" id="KW-1133">Transmembrane helix</keyword>
<feature type="transmembrane region" description="Helical" evidence="1">
    <location>
        <begin position="98"/>
        <end position="124"/>
    </location>
</feature>
<feature type="transmembrane region" description="Helical" evidence="1">
    <location>
        <begin position="56"/>
        <end position="78"/>
    </location>
</feature>
<sequence>VFRRKLFWLFLGIALLTFMFRFGVIYLLAELDTQQPGIGRMLSRLDPNLEGSGRTFLNFMLAQSTVTMILLAFAGSVLAGNDHLRGGLTFYLSRRINVLHYTGGKLLAIGLLVSLTTTLPALVLFLEQGMLGDTAKYFSENYNIAIGILGYGGLIAVTLGLLLFALVSWMPRPVPLVMSWACLFVFLPVLSGILRWVFDDRHWRLLNLWRDLYAIGSRCFGEAAVRSSDEAQLPEAAAVVFSVCLVSFIAIVVRIRQLRHQS</sequence>
<proteinExistence type="predicted"/>
<feature type="transmembrane region" description="Helical" evidence="1">
    <location>
        <begin position="176"/>
        <end position="198"/>
    </location>
</feature>
<feature type="transmembrane region" description="Helical" evidence="1">
    <location>
        <begin position="7"/>
        <end position="29"/>
    </location>
</feature>
<keyword evidence="1" id="KW-0472">Membrane</keyword>
<feature type="transmembrane region" description="Helical" evidence="1">
    <location>
        <begin position="144"/>
        <end position="169"/>
    </location>
</feature>
<gene>
    <name evidence="2" type="ORF">METZ01_LOCUS189720</name>
</gene>
<name>A0A382DEC7_9ZZZZ</name>
<evidence type="ECO:0000313" key="2">
    <source>
        <dbReference type="EMBL" id="SVB36866.1"/>
    </source>
</evidence>
<organism evidence="2">
    <name type="scientific">marine metagenome</name>
    <dbReference type="NCBI Taxonomy" id="408172"/>
    <lineage>
        <taxon>unclassified sequences</taxon>
        <taxon>metagenomes</taxon>
        <taxon>ecological metagenomes</taxon>
    </lineage>
</organism>
<keyword evidence="1" id="KW-0812">Transmembrane</keyword>
<evidence type="ECO:0000256" key="1">
    <source>
        <dbReference type="SAM" id="Phobius"/>
    </source>
</evidence>